<dbReference type="Proteomes" id="UP000887576">
    <property type="component" value="Unplaced"/>
</dbReference>
<evidence type="ECO:0000313" key="2">
    <source>
        <dbReference type="WBParaSite" id="JU765_v2.g13762.t1"/>
    </source>
</evidence>
<proteinExistence type="predicted"/>
<organism evidence="1 2">
    <name type="scientific">Panagrolaimus sp. JU765</name>
    <dbReference type="NCBI Taxonomy" id="591449"/>
    <lineage>
        <taxon>Eukaryota</taxon>
        <taxon>Metazoa</taxon>
        <taxon>Ecdysozoa</taxon>
        <taxon>Nematoda</taxon>
        <taxon>Chromadorea</taxon>
        <taxon>Rhabditida</taxon>
        <taxon>Tylenchina</taxon>
        <taxon>Panagrolaimomorpha</taxon>
        <taxon>Panagrolaimoidea</taxon>
        <taxon>Panagrolaimidae</taxon>
        <taxon>Panagrolaimus</taxon>
    </lineage>
</organism>
<evidence type="ECO:0000313" key="1">
    <source>
        <dbReference type="Proteomes" id="UP000887576"/>
    </source>
</evidence>
<accession>A0AC34Q7M0</accession>
<dbReference type="WBParaSite" id="JU765_v2.g13762.t1">
    <property type="protein sequence ID" value="JU765_v2.g13762.t1"/>
    <property type="gene ID" value="JU765_v2.g13762"/>
</dbReference>
<reference evidence="2" key="1">
    <citation type="submission" date="2022-11" db="UniProtKB">
        <authorList>
            <consortium name="WormBaseParasite"/>
        </authorList>
    </citation>
    <scope>IDENTIFICATION</scope>
</reference>
<name>A0AC34Q7M0_9BILA</name>
<protein>
    <submittedName>
        <fullName evidence="2">Uncharacterized protein</fullName>
    </submittedName>
</protein>
<sequence length="237" mass="27742">MLRKFWIFGVIDPDEVPNVTSIQETLEVKLLSPELGPSTTMLSFDPNLNLEWNSVLDPQVFKNFSSFGVIRNYEKIDFVISPIGLDGVVMKIITGHESKDSKLTSFGRKYFNKYQTEDVEKYIHEILLKLGHSDGSLDLQFVNFTETYQIINATQKFNPIFNHFNEVFGIRTNRNFEEYLQNLKKYQCGYIELSVQPVGNRDTLLSIPMKDKRFKFFVYYKNDTVRKLKKQSDEINF</sequence>